<evidence type="ECO:0000313" key="3">
    <source>
        <dbReference type="Proteomes" id="UP000198867"/>
    </source>
</evidence>
<sequence length="437" mass="46983">MPRHTKKYVAASVALIMVALGTGCSNSGSESQTADGKIELEFWNPETDEAEVEVFEKIISAYEDDNPNVDVKLVTIPWSDIFAKWQTALQSGNAPDASIGSVAFGASFQEQGVLEPLNDVVDAIGGEAAFADSASSLVDLSKTEEGDWFTLPLVHNSVVLWYNKPMLEAAGLQPPKTWDELEAAAKAMTHDDQYGILIPSSTSQVTNQSLYSLILSNGGDIVDRDDPNTVTFDEEKSVEALEFYSSLAQYSPPGSGGYDRPEAQAAMTTGKLGMFIYGSWMQSALDAAGPEVAEQFGTVPVPSNGGAGAFMGNLSVFAFKGGEHPEETKDFLSYFYDPKNYEELILVNPTSFFPVLGEVQDSETYQSNEKVVASAELIEAVKTSLPDAWIFGLPNPHAGEWEGLNLIAKAATAVIEQGKDPQEAAAGVADEMRDTIK</sequence>
<dbReference type="CDD" id="cd13585">
    <property type="entry name" value="PBP2_TMBP_like"/>
    <property type="match status" value="1"/>
</dbReference>
<proteinExistence type="predicted"/>
<dbReference type="InterPro" id="IPR050490">
    <property type="entry name" value="Bact_solute-bd_prot1"/>
</dbReference>
<evidence type="ECO:0000313" key="2">
    <source>
        <dbReference type="EMBL" id="SFN60762.1"/>
    </source>
</evidence>
<dbReference type="PROSITE" id="PS51257">
    <property type="entry name" value="PROKAR_LIPOPROTEIN"/>
    <property type="match status" value="1"/>
</dbReference>
<dbReference type="AlphaFoldDB" id="A0A1I5AEC3"/>
<dbReference type="Proteomes" id="UP000198867">
    <property type="component" value="Unassembled WGS sequence"/>
</dbReference>
<reference evidence="3" key="1">
    <citation type="submission" date="2016-10" db="EMBL/GenBank/DDBJ databases">
        <authorList>
            <person name="Varghese N."/>
            <person name="Submissions S."/>
        </authorList>
    </citation>
    <scope>NUCLEOTIDE SEQUENCE [LARGE SCALE GENOMIC DNA]</scope>
    <source>
        <strain evidence="3">CGMCC 1.11101</strain>
    </source>
</reference>
<keyword evidence="1" id="KW-0732">Signal</keyword>
<dbReference type="SUPFAM" id="SSF53850">
    <property type="entry name" value="Periplasmic binding protein-like II"/>
    <property type="match status" value="1"/>
</dbReference>
<feature type="signal peptide" evidence="1">
    <location>
        <begin position="1"/>
        <end position="27"/>
    </location>
</feature>
<feature type="chain" id="PRO_5039696500" evidence="1">
    <location>
        <begin position="28"/>
        <end position="437"/>
    </location>
</feature>
<dbReference type="STRING" id="995034.SAMN05216219_1389"/>
<protein>
    <submittedName>
        <fullName evidence="2">Carbohydrate ABC transporter substrate-binding protein, CUT1 family</fullName>
    </submittedName>
</protein>
<dbReference type="EMBL" id="FOVM01000003">
    <property type="protein sequence ID" value="SFN60762.1"/>
    <property type="molecule type" value="Genomic_DNA"/>
</dbReference>
<dbReference type="RefSeq" id="WP_177216751.1">
    <property type="nucleotide sequence ID" value="NZ_FOVM01000003.1"/>
</dbReference>
<accession>A0A1I5AEC3</accession>
<dbReference type="PANTHER" id="PTHR43649:SF12">
    <property type="entry name" value="DIACETYLCHITOBIOSE BINDING PROTEIN DASA"/>
    <property type="match status" value="1"/>
</dbReference>
<dbReference type="Gene3D" id="3.40.190.10">
    <property type="entry name" value="Periplasmic binding protein-like II"/>
    <property type="match status" value="1"/>
</dbReference>
<dbReference type="InterPro" id="IPR006059">
    <property type="entry name" value="SBP"/>
</dbReference>
<dbReference type="PANTHER" id="PTHR43649">
    <property type="entry name" value="ARABINOSE-BINDING PROTEIN-RELATED"/>
    <property type="match status" value="1"/>
</dbReference>
<dbReference type="Pfam" id="PF01547">
    <property type="entry name" value="SBP_bac_1"/>
    <property type="match status" value="1"/>
</dbReference>
<keyword evidence="3" id="KW-1185">Reference proteome</keyword>
<gene>
    <name evidence="2" type="ORF">SAMN05216219_1389</name>
</gene>
<evidence type="ECO:0000256" key="1">
    <source>
        <dbReference type="SAM" id="SignalP"/>
    </source>
</evidence>
<name>A0A1I5AEC3_9MICO</name>
<organism evidence="2 3">
    <name type="scientific">Mycetocola miduiensis</name>
    <dbReference type="NCBI Taxonomy" id="995034"/>
    <lineage>
        <taxon>Bacteria</taxon>
        <taxon>Bacillati</taxon>
        <taxon>Actinomycetota</taxon>
        <taxon>Actinomycetes</taxon>
        <taxon>Micrococcales</taxon>
        <taxon>Microbacteriaceae</taxon>
        <taxon>Mycetocola</taxon>
    </lineage>
</organism>